<organism evidence="2 3">
    <name type="scientific">Habropoda laboriosa</name>
    <dbReference type="NCBI Taxonomy" id="597456"/>
    <lineage>
        <taxon>Eukaryota</taxon>
        <taxon>Metazoa</taxon>
        <taxon>Ecdysozoa</taxon>
        <taxon>Arthropoda</taxon>
        <taxon>Hexapoda</taxon>
        <taxon>Insecta</taxon>
        <taxon>Pterygota</taxon>
        <taxon>Neoptera</taxon>
        <taxon>Endopterygota</taxon>
        <taxon>Hymenoptera</taxon>
        <taxon>Apocrita</taxon>
        <taxon>Aculeata</taxon>
        <taxon>Apoidea</taxon>
        <taxon>Anthophila</taxon>
        <taxon>Apidae</taxon>
        <taxon>Habropoda</taxon>
    </lineage>
</organism>
<gene>
    <name evidence="2" type="ORF">WH47_07734</name>
</gene>
<dbReference type="EMBL" id="KQ414811">
    <property type="protein sequence ID" value="KOC60571.1"/>
    <property type="molecule type" value="Genomic_DNA"/>
</dbReference>
<feature type="compositionally biased region" description="Basic and acidic residues" evidence="1">
    <location>
        <begin position="37"/>
        <end position="46"/>
    </location>
</feature>
<evidence type="ECO:0000313" key="2">
    <source>
        <dbReference type="EMBL" id="KOC60571.1"/>
    </source>
</evidence>
<feature type="region of interest" description="Disordered" evidence="1">
    <location>
        <begin position="189"/>
        <end position="208"/>
    </location>
</feature>
<feature type="compositionally biased region" description="Polar residues" evidence="1">
    <location>
        <begin position="48"/>
        <end position="60"/>
    </location>
</feature>
<evidence type="ECO:0000256" key="1">
    <source>
        <dbReference type="SAM" id="MobiDB-lite"/>
    </source>
</evidence>
<accession>A0A0L7QQ09</accession>
<dbReference type="Proteomes" id="UP000053825">
    <property type="component" value="Unassembled WGS sequence"/>
</dbReference>
<dbReference type="AlphaFoldDB" id="A0A0L7QQ09"/>
<keyword evidence="3" id="KW-1185">Reference proteome</keyword>
<protein>
    <submittedName>
        <fullName evidence="2">Uncharacterized protein</fullName>
    </submittedName>
</protein>
<feature type="compositionally biased region" description="Basic and acidic residues" evidence="1">
    <location>
        <begin position="135"/>
        <end position="146"/>
    </location>
</feature>
<proteinExistence type="predicted"/>
<feature type="compositionally biased region" description="Polar residues" evidence="1">
    <location>
        <begin position="151"/>
        <end position="164"/>
    </location>
</feature>
<name>A0A0L7QQ09_9HYME</name>
<feature type="region of interest" description="Disordered" evidence="1">
    <location>
        <begin position="28"/>
        <end position="60"/>
    </location>
</feature>
<feature type="region of interest" description="Disordered" evidence="1">
    <location>
        <begin position="135"/>
        <end position="179"/>
    </location>
</feature>
<sequence length="478" mass="54052">MSQVCPSSSHQLVAAAVAFRRARRKFPKNYGLSPTAEETKVFEKAESASGTEEPNNQENLQFTSKKCSNARSNRGESRWNDECGENASAKENFLQKPIICSCCRKRNEQCSSGDTLDIVPSKQYNGIAKKNEFSKSDQTENCDTKAARSFATESRNSSHRTSYSHLGRRSPKETSAKLDSVNLLYDRDRDEVDNVKGSGPSEEKPNCNGGGRVGCKSIHRNLRCTFATEKDKSSSPPDGISRNCDFQCSKHSTLDLLRPRRDYYRPNRHRCCHSNDHCHCCCGQEYNSYSSKEKRLASDTCLCSSNSNNSRNCCHKNHATCESTCNHDCCVKNSEKISTLQEQNDEELEDTVATINHKDSLCILVDKYLVNKKCKQKKYFGEAEFSDERTKDECDKSFTSETTCQLDETGNTKQREKYSDSDDCRFRDHRAPIGKPCRHGFGQIFKEGDCDQFKNLKTRLTKTGTCCSAKGTPWRHTF</sequence>
<evidence type="ECO:0000313" key="3">
    <source>
        <dbReference type="Proteomes" id="UP000053825"/>
    </source>
</evidence>
<dbReference type="OrthoDB" id="7701610at2759"/>
<reference evidence="2 3" key="1">
    <citation type="submission" date="2015-07" db="EMBL/GenBank/DDBJ databases">
        <title>The genome of Habropoda laboriosa.</title>
        <authorList>
            <person name="Pan H."/>
            <person name="Kapheim K."/>
        </authorList>
    </citation>
    <scope>NUCLEOTIDE SEQUENCE [LARGE SCALE GENOMIC DNA]</scope>
    <source>
        <strain evidence="2">0110345459</strain>
    </source>
</reference>